<gene>
    <name evidence="1" type="ORF">PMAYCL1PPCAC_22413</name>
</gene>
<accession>A0AAN5CWH4</accession>
<sequence>LTTSNLRDAPQAAKPLVRRGNPDKIVKCSICGVMTRDFIDSPSDPTLRYQLLKRVCANIKNGSTLISKLRRGNNRL</sequence>
<dbReference type="AlphaFoldDB" id="A0AAN5CWH4"/>
<dbReference type="Proteomes" id="UP001328107">
    <property type="component" value="Unassembled WGS sequence"/>
</dbReference>
<name>A0AAN5CWH4_9BILA</name>
<evidence type="ECO:0000313" key="2">
    <source>
        <dbReference type="Proteomes" id="UP001328107"/>
    </source>
</evidence>
<organism evidence="1 2">
    <name type="scientific">Pristionchus mayeri</name>
    <dbReference type="NCBI Taxonomy" id="1317129"/>
    <lineage>
        <taxon>Eukaryota</taxon>
        <taxon>Metazoa</taxon>
        <taxon>Ecdysozoa</taxon>
        <taxon>Nematoda</taxon>
        <taxon>Chromadorea</taxon>
        <taxon>Rhabditida</taxon>
        <taxon>Rhabditina</taxon>
        <taxon>Diplogasteromorpha</taxon>
        <taxon>Diplogasteroidea</taxon>
        <taxon>Neodiplogasteridae</taxon>
        <taxon>Pristionchus</taxon>
    </lineage>
</organism>
<reference evidence="2" key="1">
    <citation type="submission" date="2022-10" db="EMBL/GenBank/DDBJ databases">
        <title>Genome assembly of Pristionchus species.</title>
        <authorList>
            <person name="Yoshida K."/>
            <person name="Sommer R.J."/>
        </authorList>
    </citation>
    <scope>NUCLEOTIDE SEQUENCE [LARGE SCALE GENOMIC DNA]</scope>
    <source>
        <strain evidence="2">RS5460</strain>
    </source>
</reference>
<evidence type="ECO:0000313" key="1">
    <source>
        <dbReference type="EMBL" id="GMR52218.1"/>
    </source>
</evidence>
<comment type="caution">
    <text evidence="1">The sequence shown here is derived from an EMBL/GenBank/DDBJ whole genome shotgun (WGS) entry which is preliminary data.</text>
</comment>
<feature type="non-terminal residue" evidence="1">
    <location>
        <position position="1"/>
    </location>
</feature>
<protein>
    <submittedName>
        <fullName evidence="1">Uncharacterized protein</fullName>
    </submittedName>
</protein>
<feature type="non-terminal residue" evidence="1">
    <location>
        <position position="76"/>
    </location>
</feature>
<keyword evidence="2" id="KW-1185">Reference proteome</keyword>
<proteinExistence type="predicted"/>
<dbReference type="EMBL" id="BTRK01000005">
    <property type="protein sequence ID" value="GMR52218.1"/>
    <property type="molecule type" value="Genomic_DNA"/>
</dbReference>